<evidence type="ECO:0000313" key="1">
    <source>
        <dbReference type="EMBL" id="RID85725.1"/>
    </source>
</evidence>
<dbReference type="EMBL" id="QWVT01000015">
    <property type="protein sequence ID" value="RID85725.1"/>
    <property type="molecule type" value="Genomic_DNA"/>
</dbReference>
<dbReference type="RefSeq" id="WP_119112578.1">
    <property type="nucleotide sequence ID" value="NZ_CBCSEO010000002.1"/>
</dbReference>
<keyword evidence="2" id="KW-1185">Reference proteome</keyword>
<gene>
    <name evidence="1" type="ORF">D1970_09280</name>
</gene>
<dbReference type="OrthoDB" id="2356617at2"/>
<reference evidence="1 2" key="1">
    <citation type="submission" date="2018-08" db="EMBL/GenBank/DDBJ databases">
        <title>Bacillus jemisoniae sp. nov., Bacillus chryseoplanitiae sp. nov., Bacillus resnikiae sp. nov., and Bacillus frankliniae sp. nov., isolated from Viking spacecraft and associated surfaces.</title>
        <authorList>
            <person name="Seuylemezian A."/>
            <person name="Vaishampayan P."/>
        </authorList>
    </citation>
    <scope>NUCLEOTIDE SEQUENCE [LARGE SCALE GENOMIC DNA]</scope>
    <source>
        <strain evidence="1 2">JJ-247</strain>
    </source>
</reference>
<organism evidence="1 2">
    <name type="scientific">Mesobacillus zeae</name>
    <dbReference type="NCBI Taxonomy" id="1917180"/>
    <lineage>
        <taxon>Bacteria</taxon>
        <taxon>Bacillati</taxon>
        <taxon>Bacillota</taxon>
        <taxon>Bacilli</taxon>
        <taxon>Bacillales</taxon>
        <taxon>Bacillaceae</taxon>
        <taxon>Mesobacillus</taxon>
    </lineage>
</organism>
<dbReference type="Proteomes" id="UP000265816">
    <property type="component" value="Unassembled WGS sequence"/>
</dbReference>
<proteinExistence type="predicted"/>
<comment type="caution">
    <text evidence="1">The sequence shown here is derived from an EMBL/GenBank/DDBJ whole genome shotgun (WGS) entry which is preliminary data.</text>
</comment>
<protein>
    <recommendedName>
        <fullName evidence="3">Spore coat protein</fullName>
    </recommendedName>
</protein>
<evidence type="ECO:0000313" key="2">
    <source>
        <dbReference type="Proteomes" id="UP000265816"/>
    </source>
</evidence>
<evidence type="ECO:0008006" key="3">
    <source>
        <dbReference type="Google" id="ProtNLM"/>
    </source>
</evidence>
<name>A0A398B700_9BACI</name>
<dbReference type="Gene3D" id="1.20.1260.10">
    <property type="match status" value="1"/>
</dbReference>
<accession>A0A398B700</accession>
<sequence length="70" mass="8166">MDNTHYMAPHETYELHELLTFKNLCLTKSTMMGGLAKDSELQSILQEDASMTREQIQRIQEFMTNRGETQ</sequence>
<dbReference type="AlphaFoldDB" id="A0A398B700"/>
<dbReference type="InterPro" id="IPR012347">
    <property type="entry name" value="Ferritin-like"/>
</dbReference>